<comment type="caution">
    <text evidence="4">The sequence shown here is derived from an EMBL/GenBank/DDBJ whole genome shotgun (WGS) entry which is preliminary data.</text>
</comment>
<dbReference type="InterPro" id="IPR046349">
    <property type="entry name" value="C1-like_sf"/>
</dbReference>
<feature type="domain" description="DC1" evidence="3">
    <location>
        <begin position="9"/>
        <end position="52"/>
    </location>
</feature>
<sequence>MEHQVDPKHTLVLLSSPVYASGSFKCNACGKLGTGFCYHCKDCQLDIHILCIYKPSSVYTSTHHHTLELCFSPPYSKKKFQCDICKQLGSNQWLYRCGTCNYDIHMNCAMANQLQPATEMQQILCPTASASTQFQPVRAIQTQQTHQNLLPCQANGSQIQLQPVTRIERTQLNQPLCHNILASTRPQPVIWIQHTPEQKLQHSSNGANIQSQPVRAIQVQHTNQGQLLDHSDRANTYAQPVTSIQLTQQQPQLLRSRSFPPQFSKCSNLTNSAT</sequence>
<evidence type="ECO:0000313" key="4">
    <source>
        <dbReference type="EMBL" id="OMO68950.1"/>
    </source>
</evidence>
<dbReference type="AlphaFoldDB" id="A0A1R3HF29"/>
<feature type="region of interest" description="Disordered" evidence="2">
    <location>
        <begin position="247"/>
        <end position="274"/>
    </location>
</feature>
<feature type="domain" description="DC1" evidence="3">
    <location>
        <begin position="62"/>
        <end position="109"/>
    </location>
</feature>
<dbReference type="OrthoDB" id="1877533at2759"/>
<name>A0A1R3HF29_9ROSI</name>
<dbReference type="PANTHER" id="PTHR46288:SF69">
    <property type="entry name" value="DC1 DOMAIN-CONTAINING PROTEIN"/>
    <property type="match status" value="1"/>
</dbReference>
<gene>
    <name evidence="4" type="ORF">COLO4_29329</name>
</gene>
<dbReference type="STRING" id="93759.A0A1R3HF29"/>
<dbReference type="PANTHER" id="PTHR46288">
    <property type="entry name" value="PHORBOL-ESTER/DAG-TYPE DOMAIN-CONTAINING PROTEIN"/>
    <property type="match status" value="1"/>
</dbReference>
<dbReference type="Proteomes" id="UP000187203">
    <property type="component" value="Unassembled WGS sequence"/>
</dbReference>
<evidence type="ECO:0000256" key="1">
    <source>
        <dbReference type="ARBA" id="ARBA00022737"/>
    </source>
</evidence>
<dbReference type="InterPro" id="IPR004146">
    <property type="entry name" value="DC1"/>
</dbReference>
<accession>A0A1R3HF29</accession>
<keyword evidence="5" id="KW-1185">Reference proteome</keyword>
<organism evidence="4 5">
    <name type="scientific">Corchorus olitorius</name>
    <dbReference type="NCBI Taxonomy" id="93759"/>
    <lineage>
        <taxon>Eukaryota</taxon>
        <taxon>Viridiplantae</taxon>
        <taxon>Streptophyta</taxon>
        <taxon>Embryophyta</taxon>
        <taxon>Tracheophyta</taxon>
        <taxon>Spermatophyta</taxon>
        <taxon>Magnoliopsida</taxon>
        <taxon>eudicotyledons</taxon>
        <taxon>Gunneridae</taxon>
        <taxon>Pentapetalae</taxon>
        <taxon>rosids</taxon>
        <taxon>malvids</taxon>
        <taxon>Malvales</taxon>
        <taxon>Malvaceae</taxon>
        <taxon>Grewioideae</taxon>
        <taxon>Apeibeae</taxon>
        <taxon>Corchorus</taxon>
    </lineage>
</organism>
<dbReference type="Pfam" id="PF03107">
    <property type="entry name" value="C1_2"/>
    <property type="match status" value="2"/>
</dbReference>
<evidence type="ECO:0000313" key="5">
    <source>
        <dbReference type="Proteomes" id="UP000187203"/>
    </source>
</evidence>
<dbReference type="EMBL" id="AWUE01020322">
    <property type="protein sequence ID" value="OMO68950.1"/>
    <property type="molecule type" value="Genomic_DNA"/>
</dbReference>
<keyword evidence="1" id="KW-0677">Repeat</keyword>
<dbReference type="SUPFAM" id="SSF57889">
    <property type="entry name" value="Cysteine-rich domain"/>
    <property type="match status" value="2"/>
</dbReference>
<evidence type="ECO:0000259" key="3">
    <source>
        <dbReference type="Pfam" id="PF03107"/>
    </source>
</evidence>
<evidence type="ECO:0000256" key="2">
    <source>
        <dbReference type="SAM" id="MobiDB-lite"/>
    </source>
</evidence>
<proteinExistence type="predicted"/>
<protein>
    <submittedName>
        <fullName evidence="4">DC1 domain-containing protein</fullName>
    </submittedName>
</protein>
<reference evidence="5" key="1">
    <citation type="submission" date="2013-09" db="EMBL/GenBank/DDBJ databases">
        <title>Corchorus olitorius genome sequencing.</title>
        <authorList>
            <person name="Alam M."/>
            <person name="Haque M.S."/>
            <person name="Islam M.S."/>
            <person name="Emdad E.M."/>
            <person name="Islam M.M."/>
            <person name="Ahmed B."/>
            <person name="Halim A."/>
            <person name="Hossen Q.M.M."/>
            <person name="Hossain M.Z."/>
            <person name="Ahmed R."/>
            <person name="Khan M.M."/>
            <person name="Islam R."/>
            <person name="Rashid M.M."/>
            <person name="Khan S.A."/>
            <person name="Rahman M.S."/>
            <person name="Alam M."/>
            <person name="Yahiya A.S."/>
            <person name="Khan M.S."/>
            <person name="Azam M.S."/>
            <person name="Haque T."/>
            <person name="Lashkar M.Z.H."/>
            <person name="Akhand A.I."/>
            <person name="Morshed G."/>
            <person name="Roy S."/>
            <person name="Uddin K.S."/>
            <person name="Rabeya T."/>
            <person name="Hossain A.S."/>
            <person name="Chowdhury A."/>
            <person name="Snigdha A.R."/>
            <person name="Mortoza M.S."/>
            <person name="Matin S.A."/>
            <person name="Hoque S.M.E."/>
            <person name="Islam M.K."/>
            <person name="Roy D.K."/>
            <person name="Haider R."/>
            <person name="Moosa M.M."/>
            <person name="Elias S.M."/>
            <person name="Hasan A.M."/>
            <person name="Jahan S."/>
            <person name="Shafiuddin M."/>
            <person name="Mahmood N."/>
            <person name="Shommy N.S."/>
        </authorList>
    </citation>
    <scope>NUCLEOTIDE SEQUENCE [LARGE SCALE GENOMIC DNA]</scope>
    <source>
        <strain evidence="5">cv. O-4</strain>
    </source>
</reference>